<name>A0A7R9C003_9CRUS</name>
<dbReference type="GO" id="GO:0008104">
    <property type="term" value="P:intracellular protein localization"/>
    <property type="evidence" value="ECO:0007669"/>
    <property type="project" value="TreeGrafter"/>
</dbReference>
<dbReference type="EMBL" id="CAJPEX010005805">
    <property type="protein sequence ID" value="CAG0923810.1"/>
    <property type="molecule type" value="Genomic_DNA"/>
</dbReference>
<sequence length="996" mass="109619">GLMMGETGLPGLLLLMLDIETDPVLVKDVKECLNFMLQALGEQNLQFWLRLCKEVLTAASDTTNSDQTHLEEEEEEGDELGAGIQLEETNLASPRWPTRVFAALCVRRLICVTSESKDPAHFDLGLARKKLISLGNGEFLVLHLSDLIRMGFIAATGDCDPLRLEGLLLLQLIIDKFSQVPEPEFPGHFLLEQYQAQVGAALRPAFAPDTPSHITAMACQVCNSWIRGSGVSGDLNDLRRVHHLLVTSLTKLKKPASATQHTGFIYNESAMTLEKLAILKAWAEVYVAAMHGRKEERTHRKTATSESEDSKQDGELLDAESAGVDGKGGNLLSLVEPELVNLSKHWLAGLKDYALLSLPPEFANQLPHDGGAFFTHQTMEEARVHYEKSWRPILHAAAMWLNDGGFKNVHLERSDVNISDSDNLGLGAANAAAVKSPESINTDRFHLVYGICVRALCISQASDPSESIASCLEAMHCLLDSPWARSRLMLDVKLAIELCSVMHRILLTRDVMSIQILVLQVVEHILTAAKERLDGLKKLKMKGVAPANQEPKGNPECDYLGDGGEVGEIVPNESIVYGLLEVSLCVLVRHIPSLHPSLPPSLASIPIKNDQTESSVGQLKATLIARAVNVLQNLPQLSSPRGSAKILPSVLYLVTGVLREASLENVDDAASGDVSSSPAVQACLKCLKTLASDRYTCDERSAPVWVPLLQSALLRVLDFSKTGLDESLRVNQFTMLMAVAMFILHAPSAVVCAPNLQYPCINMFRLFVHDKDMAMRLRCVQTIKSIFQRNNRAVTAPYVQALAPRIMEILYDDESIRVASQVEFQVVKESLWIGFLLVSICEPATREELLALIAPAFVRLMLSDLSGDIDPLRLALHREAIDLVMRIANSYSSVSDFAVSLHFCGKFDKLRGFEEKLADKTRDLERSRSPEPGARSRAILAGAERSPEQAKFLAAPGSRPQIKFEKFGENPQPYVTVWLAPVNKTTSLQFSQVLKP</sequence>
<evidence type="ECO:0000256" key="1">
    <source>
        <dbReference type="SAM" id="MobiDB-lite"/>
    </source>
</evidence>
<proteinExistence type="predicted"/>
<dbReference type="InterPro" id="IPR046837">
    <property type="entry name" value="Laa1/Sip1/HEATR5-like_HEAT"/>
</dbReference>
<feature type="region of interest" description="Disordered" evidence="1">
    <location>
        <begin position="293"/>
        <end position="315"/>
    </location>
</feature>
<reference evidence="2" key="1">
    <citation type="submission" date="2020-11" db="EMBL/GenBank/DDBJ databases">
        <authorList>
            <person name="Tran Van P."/>
        </authorList>
    </citation>
    <scope>NUCLEOTIDE SEQUENCE</scope>
</reference>
<dbReference type="SUPFAM" id="SSF48371">
    <property type="entry name" value="ARM repeat"/>
    <property type="match status" value="1"/>
</dbReference>
<accession>A0A7R9C003</accession>
<dbReference type="GO" id="GO:0042147">
    <property type="term" value="P:retrograde transport, endosome to Golgi"/>
    <property type="evidence" value="ECO:0007669"/>
    <property type="project" value="TreeGrafter"/>
</dbReference>
<feature type="non-terminal residue" evidence="2">
    <location>
        <position position="1"/>
    </location>
</feature>
<dbReference type="PANTHER" id="PTHR21663:SF0">
    <property type="entry name" value="HEAT REPEAT-CONTAINING PROTEIN 5B"/>
    <property type="match status" value="1"/>
</dbReference>
<protein>
    <recommendedName>
        <fullName evidence="4">HEAT repeat-containing protein 5B</fullName>
    </recommendedName>
</protein>
<dbReference type="InterPro" id="IPR040108">
    <property type="entry name" value="Laa1/Sip1/HEATR5"/>
</dbReference>
<dbReference type="EMBL" id="OA887842">
    <property type="protein sequence ID" value="CAD7283658.1"/>
    <property type="molecule type" value="Genomic_DNA"/>
</dbReference>
<dbReference type="Proteomes" id="UP000678499">
    <property type="component" value="Unassembled WGS sequence"/>
</dbReference>
<dbReference type="Pfam" id="PF20210">
    <property type="entry name" value="Laa1_Sip1_HTR5"/>
    <property type="match status" value="1"/>
</dbReference>
<dbReference type="Pfam" id="PF25468">
    <property type="entry name" value="HEAT_HEATR5A"/>
    <property type="match status" value="1"/>
</dbReference>
<dbReference type="OrthoDB" id="192608at2759"/>
<evidence type="ECO:0000313" key="3">
    <source>
        <dbReference type="Proteomes" id="UP000678499"/>
    </source>
</evidence>
<dbReference type="GO" id="GO:0006897">
    <property type="term" value="P:endocytosis"/>
    <property type="evidence" value="ECO:0007669"/>
    <property type="project" value="TreeGrafter"/>
</dbReference>
<dbReference type="InterPro" id="IPR016024">
    <property type="entry name" value="ARM-type_fold"/>
</dbReference>
<dbReference type="AlphaFoldDB" id="A0A7R9C003"/>
<keyword evidence="3" id="KW-1185">Reference proteome</keyword>
<dbReference type="GO" id="GO:0005794">
    <property type="term" value="C:Golgi apparatus"/>
    <property type="evidence" value="ECO:0007669"/>
    <property type="project" value="TreeGrafter"/>
</dbReference>
<dbReference type="GO" id="GO:0005829">
    <property type="term" value="C:cytosol"/>
    <property type="evidence" value="ECO:0007669"/>
    <property type="project" value="GOC"/>
</dbReference>
<evidence type="ECO:0000313" key="2">
    <source>
        <dbReference type="EMBL" id="CAD7283658.1"/>
    </source>
</evidence>
<organism evidence="2">
    <name type="scientific">Notodromas monacha</name>
    <dbReference type="NCBI Taxonomy" id="399045"/>
    <lineage>
        <taxon>Eukaryota</taxon>
        <taxon>Metazoa</taxon>
        <taxon>Ecdysozoa</taxon>
        <taxon>Arthropoda</taxon>
        <taxon>Crustacea</taxon>
        <taxon>Oligostraca</taxon>
        <taxon>Ostracoda</taxon>
        <taxon>Podocopa</taxon>
        <taxon>Podocopida</taxon>
        <taxon>Cypridocopina</taxon>
        <taxon>Cypridoidea</taxon>
        <taxon>Cyprididae</taxon>
        <taxon>Notodromas</taxon>
    </lineage>
</organism>
<dbReference type="PANTHER" id="PTHR21663">
    <property type="entry name" value="HYPOTHETICAL HEAT DOMAIN-CONTAINING"/>
    <property type="match status" value="1"/>
</dbReference>
<dbReference type="GO" id="GO:0016020">
    <property type="term" value="C:membrane"/>
    <property type="evidence" value="ECO:0007669"/>
    <property type="project" value="TreeGrafter"/>
</dbReference>
<evidence type="ECO:0008006" key="4">
    <source>
        <dbReference type="Google" id="ProtNLM"/>
    </source>
</evidence>
<dbReference type="GO" id="GO:0030139">
    <property type="term" value="C:endocytic vesicle"/>
    <property type="evidence" value="ECO:0007669"/>
    <property type="project" value="TreeGrafter"/>
</dbReference>
<gene>
    <name evidence="2" type="ORF">NMOB1V02_LOCUS11271</name>
</gene>